<protein>
    <submittedName>
        <fullName evidence="1">Uncharacterized protein</fullName>
    </submittedName>
</protein>
<sequence>MPYLITGHDTAGALTLRRESPAAAIKKADELLGEGVTDIAIVDPEGQSYSLHEFAARHAPAGA</sequence>
<evidence type="ECO:0000313" key="2">
    <source>
        <dbReference type="Proteomes" id="UP000289200"/>
    </source>
</evidence>
<gene>
    <name evidence="1" type="ORF">RHODGE_RHODGE_04730</name>
</gene>
<proteinExistence type="predicted"/>
<dbReference type="AlphaFoldDB" id="A0A447D0Z7"/>
<dbReference type="RefSeq" id="WP_129611474.1">
    <property type="nucleotide sequence ID" value="NZ_UWOC01000203.1"/>
</dbReference>
<name>A0A447D0Z7_9BRAD</name>
<accession>A0A447D0Z7</accession>
<reference evidence="2" key="1">
    <citation type="submission" date="2018-10" db="EMBL/GenBank/DDBJ databases">
        <authorList>
            <person name="Peiro R."/>
            <person name="Begona"/>
            <person name="Cbmso G."/>
            <person name="Lopez M."/>
            <person name="Gonzalez S."/>
            <person name="Sacristan E."/>
            <person name="Castillo E."/>
        </authorList>
    </citation>
    <scope>NUCLEOTIDE SEQUENCE [LARGE SCALE GENOMIC DNA]</scope>
</reference>
<organism evidence="1 2">
    <name type="scientific">Rhodoplanes serenus</name>
    <dbReference type="NCBI Taxonomy" id="200615"/>
    <lineage>
        <taxon>Bacteria</taxon>
        <taxon>Pseudomonadati</taxon>
        <taxon>Pseudomonadota</taxon>
        <taxon>Alphaproteobacteria</taxon>
        <taxon>Hyphomicrobiales</taxon>
        <taxon>Nitrobacteraceae</taxon>
        <taxon>Rhodoplanes</taxon>
    </lineage>
</organism>
<evidence type="ECO:0000313" key="1">
    <source>
        <dbReference type="EMBL" id="VCU11199.1"/>
    </source>
</evidence>
<comment type="caution">
    <text evidence="1">The sequence shown here is derived from an EMBL/GenBank/DDBJ whole genome shotgun (WGS) entry which is preliminary data.</text>
</comment>
<dbReference type="Proteomes" id="UP000289200">
    <property type="component" value="Unassembled WGS sequence"/>
</dbReference>
<dbReference type="EMBL" id="UWOC01000203">
    <property type="protein sequence ID" value="VCU11199.1"/>
    <property type="molecule type" value="Genomic_DNA"/>
</dbReference>
<keyword evidence="2" id="KW-1185">Reference proteome</keyword>
<dbReference type="OrthoDB" id="7961013at2"/>